<protein>
    <submittedName>
        <fullName evidence="2">Uncharacterized protein</fullName>
    </submittedName>
</protein>
<comment type="caution">
    <text evidence="2">The sequence shown here is derived from an EMBL/GenBank/DDBJ whole genome shotgun (WGS) entry which is preliminary data.</text>
</comment>
<dbReference type="AlphaFoldDB" id="A0A9Q0Y4C4"/>
<dbReference type="Proteomes" id="UP001142489">
    <property type="component" value="Unassembled WGS sequence"/>
</dbReference>
<dbReference type="EMBL" id="JAPFRF010000002">
    <property type="protein sequence ID" value="KAJ7342140.1"/>
    <property type="molecule type" value="Genomic_DNA"/>
</dbReference>
<feature type="compositionally biased region" description="Basic and acidic residues" evidence="1">
    <location>
        <begin position="1"/>
        <end position="12"/>
    </location>
</feature>
<evidence type="ECO:0000313" key="3">
    <source>
        <dbReference type="Proteomes" id="UP001142489"/>
    </source>
</evidence>
<evidence type="ECO:0000256" key="1">
    <source>
        <dbReference type="SAM" id="MobiDB-lite"/>
    </source>
</evidence>
<organism evidence="2 3">
    <name type="scientific">Phrynocephalus forsythii</name>
    <dbReference type="NCBI Taxonomy" id="171643"/>
    <lineage>
        <taxon>Eukaryota</taxon>
        <taxon>Metazoa</taxon>
        <taxon>Chordata</taxon>
        <taxon>Craniata</taxon>
        <taxon>Vertebrata</taxon>
        <taxon>Euteleostomi</taxon>
        <taxon>Lepidosauria</taxon>
        <taxon>Squamata</taxon>
        <taxon>Bifurcata</taxon>
        <taxon>Unidentata</taxon>
        <taxon>Episquamata</taxon>
        <taxon>Toxicofera</taxon>
        <taxon>Iguania</taxon>
        <taxon>Acrodonta</taxon>
        <taxon>Agamidae</taxon>
        <taxon>Agaminae</taxon>
        <taxon>Phrynocephalus</taxon>
    </lineage>
</organism>
<feature type="region of interest" description="Disordered" evidence="1">
    <location>
        <begin position="1"/>
        <end position="65"/>
    </location>
</feature>
<gene>
    <name evidence="2" type="ORF">JRQ81_009100</name>
</gene>
<evidence type="ECO:0000313" key="2">
    <source>
        <dbReference type="EMBL" id="KAJ7342140.1"/>
    </source>
</evidence>
<name>A0A9Q0Y4C4_9SAUR</name>
<reference evidence="2" key="1">
    <citation type="journal article" date="2023" name="DNA Res.">
        <title>Chromosome-level genome assembly of Phrynocephalus forsythii using third-generation DNA sequencing and Hi-C analysis.</title>
        <authorList>
            <person name="Qi Y."/>
            <person name="Zhao W."/>
            <person name="Zhao Y."/>
            <person name="Niu C."/>
            <person name="Cao S."/>
            <person name="Zhang Y."/>
        </authorList>
    </citation>
    <scope>NUCLEOTIDE SEQUENCE</scope>
    <source>
        <tissue evidence="2">Muscle</tissue>
    </source>
</reference>
<keyword evidence="3" id="KW-1185">Reference proteome</keyword>
<accession>A0A9Q0Y4C4</accession>
<sequence length="89" mass="8995">MLDHVVASRERGVGPSSSIGGGGGTAERGETQTAWWTPGWSGGRSGGGGGLGGRHPGRGRRGLPACPLRALLGENRKHPGIPKSEGQMA</sequence>
<feature type="compositionally biased region" description="Gly residues" evidence="1">
    <location>
        <begin position="40"/>
        <end position="54"/>
    </location>
</feature>
<feature type="region of interest" description="Disordered" evidence="1">
    <location>
        <begin position="70"/>
        <end position="89"/>
    </location>
</feature>
<proteinExistence type="predicted"/>